<proteinExistence type="inferred from homology"/>
<gene>
    <name evidence="8" type="primary">queE</name>
    <name evidence="10" type="ORF">DWW57_00530</name>
</gene>
<evidence type="ECO:0000256" key="8">
    <source>
        <dbReference type="HAMAP-Rule" id="MF_00917"/>
    </source>
</evidence>
<dbReference type="CDD" id="cd01335">
    <property type="entry name" value="Radical_SAM"/>
    <property type="match status" value="1"/>
</dbReference>
<dbReference type="AlphaFoldDB" id="A0A412TYG0"/>
<evidence type="ECO:0000256" key="5">
    <source>
        <dbReference type="ARBA" id="ARBA00023004"/>
    </source>
</evidence>
<feature type="domain" description="Radical SAM core" evidence="9">
    <location>
        <begin position="40"/>
        <end position="263"/>
    </location>
</feature>
<evidence type="ECO:0000256" key="6">
    <source>
        <dbReference type="ARBA" id="ARBA00023014"/>
    </source>
</evidence>
<dbReference type="Gene3D" id="3.20.20.70">
    <property type="entry name" value="Aldolase class I"/>
    <property type="match status" value="1"/>
</dbReference>
<dbReference type="GO" id="GO:0008616">
    <property type="term" value="P:tRNA queuosine(34) biosynthetic process"/>
    <property type="evidence" value="ECO:0007669"/>
    <property type="project" value="UniProtKB-UniRule"/>
</dbReference>
<dbReference type="PROSITE" id="PS51918">
    <property type="entry name" value="RADICAL_SAM"/>
    <property type="match status" value="1"/>
</dbReference>
<dbReference type="GO" id="GO:0051539">
    <property type="term" value="F:4 iron, 4 sulfur cluster binding"/>
    <property type="evidence" value="ECO:0007669"/>
    <property type="project" value="UniProtKB-UniRule"/>
</dbReference>
<comment type="caution">
    <text evidence="8">Lacks conserved residue(s) required for the propagation of feature annotation.</text>
</comment>
<dbReference type="EMBL" id="QRYC01000001">
    <property type="protein sequence ID" value="RGU58918.1"/>
    <property type="molecule type" value="Genomic_DNA"/>
</dbReference>
<dbReference type="RefSeq" id="WP_046450616.1">
    <property type="nucleotide sequence ID" value="NZ_CABJFF010000006.1"/>
</dbReference>
<comment type="pathway">
    <text evidence="8">Purine metabolism; 7-cyano-7-deazaguanine biosynthesis.</text>
</comment>
<evidence type="ECO:0000256" key="4">
    <source>
        <dbReference type="ARBA" id="ARBA00022842"/>
    </source>
</evidence>
<evidence type="ECO:0000259" key="9">
    <source>
        <dbReference type="PROSITE" id="PS51918"/>
    </source>
</evidence>
<keyword evidence="2 8" id="KW-0949">S-adenosyl-L-methionine</keyword>
<evidence type="ECO:0000256" key="1">
    <source>
        <dbReference type="ARBA" id="ARBA00022485"/>
    </source>
</evidence>
<dbReference type="InterPro" id="IPR013785">
    <property type="entry name" value="Aldolase_TIM"/>
</dbReference>
<dbReference type="GO" id="GO:1904047">
    <property type="term" value="F:S-adenosyl-L-methionine binding"/>
    <property type="evidence" value="ECO:0007669"/>
    <property type="project" value="UniProtKB-UniRule"/>
</dbReference>
<dbReference type="InterPro" id="IPR058240">
    <property type="entry name" value="rSAM_sf"/>
</dbReference>
<keyword evidence="6 8" id="KW-0411">Iron-sulfur</keyword>
<keyword evidence="1 8" id="KW-0004">4Fe-4S</keyword>
<comment type="subunit">
    <text evidence="8">Homodimer.</text>
</comment>
<feature type="binding site" evidence="8">
    <location>
        <position position="53"/>
    </location>
    <ligand>
        <name>[4Fe-4S] cluster</name>
        <dbReference type="ChEBI" id="CHEBI:49883"/>
        <note>4Fe-4S-S-AdoMet</note>
    </ligand>
</feature>
<organism evidence="10 11">
    <name type="scientific">Odoribacter splanchnicus</name>
    <dbReference type="NCBI Taxonomy" id="28118"/>
    <lineage>
        <taxon>Bacteria</taxon>
        <taxon>Pseudomonadati</taxon>
        <taxon>Bacteroidota</taxon>
        <taxon>Bacteroidia</taxon>
        <taxon>Bacteroidales</taxon>
        <taxon>Odoribacteraceae</taxon>
        <taxon>Odoribacter</taxon>
    </lineage>
</organism>
<keyword evidence="5 8" id="KW-0408">Iron</keyword>
<feature type="binding site" evidence="8">
    <location>
        <begin position="155"/>
        <end position="157"/>
    </location>
    <ligand>
        <name>S-adenosyl-L-methionine</name>
        <dbReference type="ChEBI" id="CHEBI:59789"/>
    </ligand>
</feature>
<comment type="function">
    <text evidence="8">Catalyzes the complex heterocyclic radical-mediated conversion of 6-carboxy-5,6,7,8-tetrahydropterin (CPH4) to 7-carboxy-7-deazaguanine (CDG), a step common to the biosynthetic pathways of all 7-deazapurine-containing compounds.</text>
</comment>
<evidence type="ECO:0000313" key="10">
    <source>
        <dbReference type="EMBL" id="RGU58918.1"/>
    </source>
</evidence>
<sequence>MRLAKDGIFPIVKDKDGHLLPDLPASGFQFAGTVQGEGKLCGIPSLFVRLAGCNLQCHWQTSDGLSSPCDSAYAAYQLKDTRQVSVEAIYTTLLQNAGPIRHIVLTGGEPLLQVKELKALCQKLKSDNRFHLTLETNATLFDPELVRYIDLFSLSPKLSSSYTGASPLSIQRLNPECIQQYISSARQYQKDFQLKFVYACDEDIDEIQQLLSVLQAWKNDDILLMPLGGAPEIMRRNMRKTLEHCIRNNWRYCDRLHISLFGDKAGV</sequence>
<dbReference type="UniPathway" id="UPA00391"/>
<dbReference type="GO" id="GO:0000287">
    <property type="term" value="F:magnesium ion binding"/>
    <property type="evidence" value="ECO:0007669"/>
    <property type="project" value="UniProtKB-UniRule"/>
</dbReference>
<keyword evidence="3 8" id="KW-0479">Metal-binding</keyword>
<comment type="caution">
    <text evidence="10">The sequence shown here is derived from an EMBL/GenBank/DDBJ whole genome shotgun (WGS) entry which is preliminary data.</text>
</comment>
<dbReference type="InterPro" id="IPR007197">
    <property type="entry name" value="rSAM"/>
</dbReference>
<feature type="binding site" evidence="8">
    <location>
        <position position="108"/>
    </location>
    <ligand>
        <name>S-adenosyl-L-methionine</name>
        <dbReference type="ChEBI" id="CHEBI:59789"/>
    </ligand>
</feature>
<comment type="cofactor">
    <cofactor evidence="8">
        <name>Mg(2+)</name>
        <dbReference type="ChEBI" id="CHEBI:18420"/>
    </cofactor>
</comment>
<dbReference type="PIRSF" id="PIRSF000370">
    <property type="entry name" value="QueE"/>
    <property type="match status" value="1"/>
</dbReference>
<evidence type="ECO:0000256" key="2">
    <source>
        <dbReference type="ARBA" id="ARBA00022691"/>
    </source>
</evidence>
<keyword evidence="7 8" id="KW-0456">Lyase</keyword>
<dbReference type="SUPFAM" id="SSF102114">
    <property type="entry name" value="Radical SAM enzymes"/>
    <property type="match status" value="1"/>
</dbReference>
<dbReference type="Proteomes" id="UP000284243">
    <property type="component" value="Unassembled WGS sequence"/>
</dbReference>
<feature type="binding site" evidence="8">
    <location>
        <begin position="34"/>
        <end position="36"/>
    </location>
    <ligand>
        <name>substrate</name>
    </ligand>
</feature>
<feature type="binding site" evidence="8">
    <location>
        <position position="71"/>
    </location>
    <ligand>
        <name>Mg(2+)</name>
        <dbReference type="ChEBI" id="CHEBI:18420"/>
    </ligand>
</feature>
<dbReference type="HAMAP" id="MF_00917">
    <property type="entry name" value="QueE"/>
    <property type="match status" value="1"/>
</dbReference>
<comment type="catalytic activity">
    <reaction evidence="8">
        <text>6-carboxy-5,6,7,8-tetrahydropterin + H(+) = 7-carboxy-7-carbaguanine + NH4(+)</text>
        <dbReference type="Rhea" id="RHEA:27974"/>
        <dbReference type="ChEBI" id="CHEBI:15378"/>
        <dbReference type="ChEBI" id="CHEBI:28938"/>
        <dbReference type="ChEBI" id="CHEBI:61032"/>
        <dbReference type="ChEBI" id="CHEBI:61036"/>
        <dbReference type="EC" id="4.3.99.3"/>
    </reaction>
</comment>
<comment type="cofactor">
    <cofactor evidence="8">
        <name>[4Fe-4S] cluster</name>
        <dbReference type="ChEBI" id="CHEBI:49883"/>
    </cofactor>
    <text evidence="8">Binds 1 [4Fe-4S] cluster. The cluster is coordinated with 3 cysteines and an exchangeable S-adenosyl-L-methionine.</text>
</comment>
<evidence type="ECO:0000256" key="3">
    <source>
        <dbReference type="ARBA" id="ARBA00022723"/>
    </source>
</evidence>
<protein>
    <recommendedName>
        <fullName evidence="8">7-carboxy-7-deazaguanine synthase</fullName>
        <shortName evidence="8">CDG synthase</shortName>
        <ecNumber evidence="8">4.3.99.3</ecNumber>
    </recommendedName>
    <alternativeName>
        <fullName evidence="8">Queuosine biosynthesis protein QueE</fullName>
    </alternativeName>
</protein>
<keyword evidence="8" id="KW-0671">Queuosine biosynthesis</keyword>
<evidence type="ECO:0000313" key="11">
    <source>
        <dbReference type="Proteomes" id="UP000284243"/>
    </source>
</evidence>
<dbReference type="EC" id="4.3.99.3" evidence="8"/>
<dbReference type="Pfam" id="PF04055">
    <property type="entry name" value="Radical_SAM"/>
    <property type="match status" value="1"/>
</dbReference>
<dbReference type="PANTHER" id="PTHR42836">
    <property type="entry name" value="7-CARBOXY-7-DEAZAGUANINE SYNTHASE"/>
    <property type="match status" value="1"/>
</dbReference>
<feature type="binding site" evidence="8">
    <location>
        <position position="49"/>
    </location>
    <ligand>
        <name>substrate</name>
    </ligand>
</feature>
<accession>A0A412TYG0</accession>
<feature type="binding site" evidence="8">
    <location>
        <position position="69"/>
    </location>
    <ligand>
        <name>[4Fe-4S] cluster</name>
        <dbReference type="ChEBI" id="CHEBI:49883"/>
        <note>4Fe-4S-S-AdoMet</note>
    </ligand>
</feature>
<reference evidence="10 11" key="1">
    <citation type="submission" date="2018-08" db="EMBL/GenBank/DDBJ databases">
        <title>A genome reference for cultivated species of the human gut microbiota.</title>
        <authorList>
            <person name="Zou Y."/>
            <person name="Xue W."/>
            <person name="Luo G."/>
        </authorList>
    </citation>
    <scope>NUCLEOTIDE SEQUENCE [LARGE SCALE GENOMIC DNA]</scope>
    <source>
        <strain evidence="10 11">AF16-14</strain>
    </source>
</reference>
<comment type="cofactor">
    <cofactor evidence="8">
        <name>S-adenosyl-L-methionine</name>
        <dbReference type="ChEBI" id="CHEBI:59789"/>
    </cofactor>
    <text evidence="8">Binds 1 S-adenosyl-L-methionine per subunit.</text>
</comment>
<evidence type="ECO:0000256" key="7">
    <source>
        <dbReference type="ARBA" id="ARBA00023239"/>
    </source>
</evidence>
<feature type="binding site" evidence="8">
    <location>
        <position position="106"/>
    </location>
    <ligand>
        <name>substrate</name>
    </ligand>
</feature>
<comment type="similarity">
    <text evidence="8">Belongs to the radical SAM superfamily. 7-carboxy-7-deazaguanine synthase family.</text>
</comment>
<feature type="binding site" evidence="8">
    <location>
        <position position="57"/>
    </location>
    <ligand>
        <name>[4Fe-4S] cluster</name>
        <dbReference type="ChEBI" id="CHEBI:49883"/>
        <note>4Fe-4S-S-AdoMet</note>
    </ligand>
</feature>
<keyword evidence="4 8" id="KW-0460">Magnesium</keyword>
<name>A0A412TYG0_9BACT</name>
<dbReference type="InterPro" id="IPR024924">
    <property type="entry name" value="7-CO-7-deazaguanine_synth-like"/>
</dbReference>
<dbReference type="GO" id="GO:0016840">
    <property type="term" value="F:carbon-nitrogen lyase activity"/>
    <property type="evidence" value="ECO:0007669"/>
    <property type="project" value="UniProtKB-UniRule"/>
</dbReference>
<dbReference type="PANTHER" id="PTHR42836:SF1">
    <property type="entry name" value="7-CARBOXY-7-DEAZAGUANINE SYNTHASE"/>
    <property type="match status" value="1"/>
</dbReference>